<feature type="compositionally biased region" description="Basic and acidic residues" evidence="1">
    <location>
        <begin position="13"/>
        <end position="34"/>
    </location>
</feature>
<evidence type="ECO:0000256" key="1">
    <source>
        <dbReference type="SAM" id="MobiDB-lite"/>
    </source>
</evidence>
<sequence>MRAASAGASTVAVRRDRGASVRLTRETRERKEDGLSGMGAGTDTEGEDAVAAIGSIGWSWACMPTSRCDTAVCPPTQP</sequence>
<evidence type="ECO:0000313" key="2">
    <source>
        <dbReference type="EMBL" id="GAA2337351.1"/>
    </source>
</evidence>
<keyword evidence="3" id="KW-1185">Reference proteome</keyword>
<evidence type="ECO:0000313" key="3">
    <source>
        <dbReference type="Proteomes" id="UP001501444"/>
    </source>
</evidence>
<comment type="caution">
    <text evidence="2">The sequence shown here is derived from an EMBL/GenBank/DDBJ whole genome shotgun (WGS) entry which is preliminary data.</text>
</comment>
<reference evidence="2 3" key="1">
    <citation type="journal article" date="2019" name="Int. J. Syst. Evol. Microbiol.">
        <title>The Global Catalogue of Microorganisms (GCM) 10K type strain sequencing project: providing services to taxonomists for standard genome sequencing and annotation.</title>
        <authorList>
            <consortium name="The Broad Institute Genomics Platform"/>
            <consortium name="The Broad Institute Genome Sequencing Center for Infectious Disease"/>
            <person name="Wu L."/>
            <person name="Ma J."/>
        </authorList>
    </citation>
    <scope>NUCLEOTIDE SEQUENCE [LARGE SCALE GENOMIC DNA]</scope>
    <source>
        <strain evidence="2 3">JCM 3272</strain>
    </source>
</reference>
<proteinExistence type="predicted"/>
<organism evidence="2 3">
    <name type="scientific">Dactylosporangium salmoneum</name>
    <dbReference type="NCBI Taxonomy" id="53361"/>
    <lineage>
        <taxon>Bacteria</taxon>
        <taxon>Bacillati</taxon>
        <taxon>Actinomycetota</taxon>
        <taxon>Actinomycetes</taxon>
        <taxon>Micromonosporales</taxon>
        <taxon>Micromonosporaceae</taxon>
        <taxon>Dactylosporangium</taxon>
    </lineage>
</organism>
<accession>A0ABN3FTT2</accession>
<dbReference type="Proteomes" id="UP001501444">
    <property type="component" value="Unassembled WGS sequence"/>
</dbReference>
<dbReference type="EMBL" id="BAAARV010000016">
    <property type="protein sequence ID" value="GAA2337351.1"/>
    <property type="molecule type" value="Genomic_DNA"/>
</dbReference>
<name>A0ABN3FTT2_9ACTN</name>
<feature type="region of interest" description="Disordered" evidence="1">
    <location>
        <begin position="1"/>
        <end position="46"/>
    </location>
</feature>
<gene>
    <name evidence="2" type="ORF">GCM10010170_018360</name>
</gene>
<protein>
    <submittedName>
        <fullName evidence="2">Uncharacterized protein</fullName>
    </submittedName>
</protein>